<reference evidence="1 2" key="1">
    <citation type="submission" date="2023-11" db="EMBL/GenBank/DDBJ databases">
        <title>Lentzea sokolovensis, sp. nov., Lentzea kristufkii, sp. nov., and Lentzea miocenensis, sp. nov., rare actinobacteria from Sokolov Coal Basin, Miocene lacustrine sediment, Czech Republic.</title>
        <authorList>
            <person name="Lara A."/>
            <person name="Kotroba L."/>
            <person name="Nouioui I."/>
            <person name="Neumann-Schaal M."/>
            <person name="Mast Y."/>
            <person name="Chronakova A."/>
        </authorList>
    </citation>
    <scope>NUCLEOTIDE SEQUENCE [LARGE SCALE GENOMIC DNA]</scope>
    <source>
        <strain evidence="1 2">BCCO 10_0798</strain>
    </source>
</reference>
<evidence type="ECO:0000313" key="1">
    <source>
        <dbReference type="EMBL" id="MDX8048539.1"/>
    </source>
</evidence>
<proteinExistence type="predicted"/>
<organism evidence="1 2">
    <name type="scientific">Lentzea kristufekii</name>
    <dbReference type="NCBI Taxonomy" id="3095430"/>
    <lineage>
        <taxon>Bacteria</taxon>
        <taxon>Bacillati</taxon>
        <taxon>Actinomycetota</taxon>
        <taxon>Actinomycetes</taxon>
        <taxon>Pseudonocardiales</taxon>
        <taxon>Pseudonocardiaceae</taxon>
        <taxon>Lentzea</taxon>
    </lineage>
</organism>
<comment type="caution">
    <text evidence="1">The sequence shown here is derived from an EMBL/GenBank/DDBJ whole genome shotgun (WGS) entry which is preliminary data.</text>
</comment>
<accession>A0ABU4TKE0</accession>
<keyword evidence="2" id="KW-1185">Reference proteome</keyword>
<dbReference type="Proteomes" id="UP001271792">
    <property type="component" value="Unassembled WGS sequence"/>
</dbReference>
<name>A0ABU4TKE0_9PSEU</name>
<evidence type="ECO:0000313" key="2">
    <source>
        <dbReference type="Proteomes" id="UP001271792"/>
    </source>
</evidence>
<reference evidence="1 2" key="2">
    <citation type="submission" date="2023-11" db="EMBL/GenBank/DDBJ databases">
        <authorList>
            <person name="Lara A.C."/>
            <person name="Chronakova A."/>
        </authorList>
    </citation>
    <scope>NUCLEOTIDE SEQUENCE [LARGE SCALE GENOMIC DNA]</scope>
    <source>
        <strain evidence="1 2">BCCO 10_0798</strain>
    </source>
</reference>
<gene>
    <name evidence="1" type="ORF">SK571_04035</name>
</gene>
<sequence length="139" mass="15333">MSVKTGQAQYPWISSIGFRPKQSFLNGCELLITTQQEIEEDVNHFNRLTVLLTAGADSGELSRQVVQRLAQHHLLDRDGLPDSAVSEFEALCEATRLSNPEKGSHSVYYLPAFKSYPYGVGYSNGQLENSWLGPGLGTT</sequence>
<protein>
    <submittedName>
        <fullName evidence="1">Uncharacterized protein</fullName>
    </submittedName>
</protein>
<dbReference type="RefSeq" id="WP_319982656.1">
    <property type="nucleotide sequence ID" value="NZ_JAXAVV010000002.1"/>
</dbReference>
<dbReference type="EMBL" id="JAXAVV010000002">
    <property type="protein sequence ID" value="MDX8048539.1"/>
    <property type="molecule type" value="Genomic_DNA"/>
</dbReference>